<sequence length="131" mass="14178">MGFLHKLWDETLAGPAPETGLGKLRKYDSFSGTRSPHSPAVNGADDVVVTRSITILRSNSNFRSLSLDPGSAPESPAGPDTPRTPKTPGTPGGDFKKFTRRKLSTVALERDADEPRSPTVYDWIVISALDR</sequence>
<gene>
    <name evidence="1" type="ORF">Pint_29289</name>
</gene>
<keyword evidence="2" id="KW-1185">Reference proteome</keyword>
<name>A0ACC0X0W5_9ROSI</name>
<accession>A0ACC0X0W5</accession>
<dbReference type="Proteomes" id="UP001163603">
    <property type="component" value="Chromosome 15"/>
</dbReference>
<evidence type="ECO:0000313" key="1">
    <source>
        <dbReference type="EMBL" id="KAJ0008146.1"/>
    </source>
</evidence>
<evidence type="ECO:0000313" key="2">
    <source>
        <dbReference type="Proteomes" id="UP001163603"/>
    </source>
</evidence>
<protein>
    <submittedName>
        <fullName evidence="1">Uncharacterized protein</fullName>
    </submittedName>
</protein>
<proteinExistence type="predicted"/>
<comment type="caution">
    <text evidence="1">The sequence shown here is derived from an EMBL/GenBank/DDBJ whole genome shotgun (WGS) entry which is preliminary data.</text>
</comment>
<reference evidence="2" key="1">
    <citation type="journal article" date="2023" name="G3 (Bethesda)">
        <title>Genome assembly and association tests identify interacting loci associated with vigor, precocity, and sex in interspecific pistachio rootstocks.</title>
        <authorList>
            <person name="Palmer W."/>
            <person name="Jacygrad E."/>
            <person name="Sagayaradj S."/>
            <person name="Cavanaugh K."/>
            <person name="Han R."/>
            <person name="Bertier L."/>
            <person name="Beede B."/>
            <person name="Kafkas S."/>
            <person name="Golino D."/>
            <person name="Preece J."/>
            <person name="Michelmore R."/>
        </authorList>
    </citation>
    <scope>NUCLEOTIDE SEQUENCE [LARGE SCALE GENOMIC DNA]</scope>
</reference>
<dbReference type="EMBL" id="CM047750">
    <property type="protein sequence ID" value="KAJ0008146.1"/>
    <property type="molecule type" value="Genomic_DNA"/>
</dbReference>
<organism evidence="1 2">
    <name type="scientific">Pistacia integerrima</name>
    <dbReference type="NCBI Taxonomy" id="434235"/>
    <lineage>
        <taxon>Eukaryota</taxon>
        <taxon>Viridiplantae</taxon>
        <taxon>Streptophyta</taxon>
        <taxon>Embryophyta</taxon>
        <taxon>Tracheophyta</taxon>
        <taxon>Spermatophyta</taxon>
        <taxon>Magnoliopsida</taxon>
        <taxon>eudicotyledons</taxon>
        <taxon>Gunneridae</taxon>
        <taxon>Pentapetalae</taxon>
        <taxon>rosids</taxon>
        <taxon>malvids</taxon>
        <taxon>Sapindales</taxon>
        <taxon>Anacardiaceae</taxon>
        <taxon>Pistacia</taxon>
    </lineage>
</organism>